<accession>A0ABD5DYV6</accession>
<dbReference type="RefSeq" id="WP_007827207.1">
    <property type="nucleotide sequence ID" value="NZ_JAVRER010000003.1"/>
</dbReference>
<feature type="compositionally biased region" description="Basic and acidic residues" evidence="1">
    <location>
        <begin position="1"/>
        <end position="13"/>
    </location>
</feature>
<dbReference type="InterPro" id="IPR029024">
    <property type="entry name" value="TerB-like"/>
</dbReference>
<feature type="region of interest" description="Disordered" evidence="1">
    <location>
        <begin position="1"/>
        <end position="29"/>
    </location>
</feature>
<evidence type="ECO:0000313" key="4">
    <source>
        <dbReference type="Proteomes" id="UP001183607"/>
    </source>
</evidence>
<name>A0ABD5DYV6_9ACTN</name>
<dbReference type="Pfam" id="PF05099">
    <property type="entry name" value="TerB"/>
    <property type="match status" value="1"/>
</dbReference>
<comment type="caution">
    <text evidence="3">The sequence shown here is derived from an EMBL/GenBank/DDBJ whole genome shotgun (WGS) entry which is preliminary data.</text>
</comment>
<proteinExistence type="predicted"/>
<reference evidence="4" key="1">
    <citation type="submission" date="2023-07" db="EMBL/GenBank/DDBJ databases">
        <title>30 novel species of actinomycetes from the DSMZ collection.</title>
        <authorList>
            <person name="Nouioui I."/>
        </authorList>
    </citation>
    <scope>NUCLEOTIDE SEQUENCE [LARGE SCALE GENOMIC DNA]</scope>
    <source>
        <strain evidence="4">DSM 41982</strain>
    </source>
</reference>
<feature type="domain" description="Co-chaperone DjlA N-terminal" evidence="2">
    <location>
        <begin position="109"/>
        <end position="241"/>
    </location>
</feature>
<sequence length="250" mass="26237">MARAGGRGEDRHQRSGTGPHRTPPARYGPLRLRTRWNVESDGEFFCPDCGGDRAYVRKTGSKYVALLGVPLLPRGTTGPVVECGACTAEYGVEALEHPTTARFGALLRDAVHTVVVAVLAASGTASRSTMDAAVATVRAAGWTDCEDDQLYALMRALAEDPGSPVCPDDPAEAETAALTLAIELHESLDPLAPHLAALGRASILLQGARVALADGPYTSAEREALNVVGAALLLDTEEVGRLLEEAKTPS</sequence>
<protein>
    <submittedName>
        <fullName evidence="3">TerB family tellurite resistance protein</fullName>
    </submittedName>
</protein>
<dbReference type="Gene3D" id="1.10.3680.10">
    <property type="entry name" value="TerB-like"/>
    <property type="match status" value="1"/>
</dbReference>
<dbReference type="InterPro" id="IPR007791">
    <property type="entry name" value="DjlA_N"/>
</dbReference>
<evidence type="ECO:0000259" key="2">
    <source>
        <dbReference type="Pfam" id="PF05099"/>
    </source>
</evidence>
<organism evidence="3 4">
    <name type="scientific">Streptomyces evansiae</name>
    <dbReference type="NCBI Taxonomy" id="3075535"/>
    <lineage>
        <taxon>Bacteria</taxon>
        <taxon>Bacillati</taxon>
        <taxon>Actinomycetota</taxon>
        <taxon>Actinomycetes</taxon>
        <taxon>Kitasatosporales</taxon>
        <taxon>Streptomycetaceae</taxon>
        <taxon>Streptomyces</taxon>
    </lineage>
</organism>
<dbReference type="EMBL" id="JAVRER010000003">
    <property type="protein sequence ID" value="MDT0414409.1"/>
    <property type="molecule type" value="Genomic_DNA"/>
</dbReference>
<gene>
    <name evidence="3" type="ORF">RM574_02825</name>
</gene>
<dbReference type="SUPFAM" id="SSF158682">
    <property type="entry name" value="TerB-like"/>
    <property type="match status" value="1"/>
</dbReference>
<dbReference type="Proteomes" id="UP001183607">
    <property type="component" value="Unassembled WGS sequence"/>
</dbReference>
<dbReference type="AlphaFoldDB" id="A0ABD5DYV6"/>
<evidence type="ECO:0000256" key="1">
    <source>
        <dbReference type="SAM" id="MobiDB-lite"/>
    </source>
</evidence>
<evidence type="ECO:0000313" key="3">
    <source>
        <dbReference type="EMBL" id="MDT0414409.1"/>
    </source>
</evidence>